<accession>A0ABN7XJU9</accession>
<gene>
    <name evidence="1" type="ORF">GMARGA_LOCUS44111</name>
</gene>
<sequence length="79" mass="9743">MSNFENQSLKFSDSEKEVFFVLIENYKFQERESEILDDIIMEFKEWTFCEQTETVRYYLRFSEKLNEIEDKNNETKFNG</sequence>
<protein>
    <submittedName>
        <fullName evidence="1">21592_t:CDS:1</fullName>
    </submittedName>
</protein>
<reference evidence="1 2" key="1">
    <citation type="submission" date="2021-06" db="EMBL/GenBank/DDBJ databases">
        <authorList>
            <person name="Kallberg Y."/>
            <person name="Tangrot J."/>
            <person name="Rosling A."/>
        </authorList>
    </citation>
    <scope>NUCLEOTIDE SEQUENCE [LARGE SCALE GENOMIC DNA]</scope>
    <source>
        <strain evidence="1 2">120-4 pot B 10/14</strain>
    </source>
</reference>
<name>A0ABN7XJU9_GIGMA</name>
<dbReference type="Proteomes" id="UP000789901">
    <property type="component" value="Unassembled WGS sequence"/>
</dbReference>
<keyword evidence="2" id="KW-1185">Reference proteome</keyword>
<feature type="non-terminal residue" evidence="1">
    <location>
        <position position="79"/>
    </location>
</feature>
<evidence type="ECO:0000313" key="1">
    <source>
        <dbReference type="EMBL" id="CAG8855290.1"/>
    </source>
</evidence>
<comment type="caution">
    <text evidence="1">The sequence shown here is derived from an EMBL/GenBank/DDBJ whole genome shotgun (WGS) entry which is preliminary data.</text>
</comment>
<dbReference type="EMBL" id="CAJVQB010147700">
    <property type="protein sequence ID" value="CAG8855290.1"/>
    <property type="molecule type" value="Genomic_DNA"/>
</dbReference>
<organism evidence="1 2">
    <name type="scientific">Gigaspora margarita</name>
    <dbReference type="NCBI Taxonomy" id="4874"/>
    <lineage>
        <taxon>Eukaryota</taxon>
        <taxon>Fungi</taxon>
        <taxon>Fungi incertae sedis</taxon>
        <taxon>Mucoromycota</taxon>
        <taxon>Glomeromycotina</taxon>
        <taxon>Glomeromycetes</taxon>
        <taxon>Diversisporales</taxon>
        <taxon>Gigasporaceae</taxon>
        <taxon>Gigaspora</taxon>
    </lineage>
</organism>
<proteinExistence type="predicted"/>
<evidence type="ECO:0000313" key="2">
    <source>
        <dbReference type="Proteomes" id="UP000789901"/>
    </source>
</evidence>